<dbReference type="CDD" id="cd02947">
    <property type="entry name" value="TRX_family"/>
    <property type="match status" value="1"/>
</dbReference>
<dbReference type="PRINTS" id="PR00421">
    <property type="entry name" value="THIOREDOXIN"/>
</dbReference>
<keyword evidence="4 9" id="KW-1015">Disulfide bond</keyword>
<dbReference type="RefSeq" id="WP_092054575.1">
    <property type="nucleotide sequence ID" value="NZ_FOQD01000017.1"/>
</dbReference>
<feature type="active site" description="Nucleophile" evidence="8">
    <location>
        <position position="36"/>
    </location>
</feature>
<dbReference type="InterPro" id="IPR017937">
    <property type="entry name" value="Thioredoxin_CS"/>
</dbReference>
<feature type="active site" description="Nucleophile" evidence="8">
    <location>
        <position position="33"/>
    </location>
</feature>
<dbReference type="AlphaFoldDB" id="A0A1I3Q2I8"/>
<keyword evidence="12" id="KW-1185">Reference proteome</keyword>
<keyword evidence="5 9" id="KW-0676">Redox-active center</keyword>
<dbReference type="InterPro" id="IPR036249">
    <property type="entry name" value="Thioredoxin-like_sf"/>
</dbReference>
<feature type="site" description="Contributes to redox potential value" evidence="8">
    <location>
        <position position="34"/>
    </location>
</feature>
<sequence>MAGNLKEFNDGTFQDEVLSSDQPVLVDFWAPWCGPCKMLTPTIEALAEKYAGKVKIGKLNTDDNRQAAINYQINSIPTLIVFKGGKPVDRILGLQPQDRIAQLLDKHVG</sequence>
<dbReference type="Gene3D" id="3.40.30.10">
    <property type="entry name" value="Glutaredoxin"/>
    <property type="match status" value="1"/>
</dbReference>
<keyword evidence="2" id="KW-0813">Transport</keyword>
<dbReference type="InterPro" id="IPR005746">
    <property type="entry name" value="Thioredoxin"/>
</dbReference>
<keyword evidence="3" id="KW-0249">Electron transport</keyword>
<feature type="site" description="Contributes to redox potential value" evidence="8">
    <location>
        <position position="35"/>
    </location>
</feature>
<dbReference type="Proteomes" id="UP000199518">
    <property type="component" value="Unassembled WGS sequence"/>
</dbReference>
<dbReference type="PROSITE" id="PS51352">
    <property type="entry name" value="THIOREDOXIN_2"/>
    <property type="match status" value="1"/>
</dbReference>
<dbReference type="GO" id="GO:0045454">
    <property type="term" value="P:cell redox homeostasis"/>
    <property type="evidence" value="ECO:0007669"/>
    <property type="project" value="TreeGrafter"/>
</dbReference>
<dbReference type="InterPro" id="IPR013766">
    <property type="entry name" value="Thioredoxin_domain"/>
</dbReference>
<gene>
    <name evidence="11" type="ORF">SAMN05421753_117112</name>
</gene>
<dbReference type="FunFam" id="3.40.30.10:FF:000001">
    <property type="entry name" value="Thioredoxin"/>
    <property type="match status" value="1"/>
</dbReference>
<comment type="similarity">
    <text evidence="1 7">Belongs to the thioredoxin family.</text>
</comment>
<dbReference type="PIRSF" id="PIRSF000077">
    <property type="entry name" value="Thioredoxin"/>
    <property type="match status" value="1"/>
</dbReference>
<feature type="disulfide bond" description="Redox-active" evidence="9">
    <location>
        <begin position="33"/>
        <end position="36"/>
    </location>
</feature>
<dbReference type="PROSITE" id="PS00194">
    <property type="entry name" value="THIOREDOXIN_1"/>
    <property type="match status" value="1"/>
</dbReference>
<evidence type="ECO:0000256" key="5">
    <source>
        <dbReference type="ARBA" id="ARBA00023284"/>
    </source>
</evidence>
<evidence type="ECO:0000256" key="6">
    <source>
        <dbReference type="NCBIfam" id="TIGR01068"/>
    </source>
</evidence>
<evidence type="ECO:0000256" key="4">
    <source>
        <dbReference type="ARBA" id="ARBA00023157"/>
    </source>
</evidence>
<dbReference type="STRING" id="1576369.SAMN05421753_117112"/>
<evidence type="ECO:0000313" key="11">
    <source>
        <dbReference type="EMBL" id="SFJ27677.1"/>
    </source>
</evidence>
<evidence type="ECO:0000256" key="2">
    <source>
        <dbReference type="ARBA" id="ARBA00022448"/>
    </source>
</evidence>
<dbReference type="GO" id="GO:0015035">
    <property type="term" value="F:protein-disulfide reductase activity"/>
    <property type="evidence" value="ECO:0007669"/>
    <property type="project" value="UniProtKB-UniRule"/>
</dbReference>
<dbReference type="NCBIfam" id="TIGR01068">
    <property type="entry name" value="thioredoxin"/>
    <property type="match status" value="1"/>
</dbReference>
<dbReference type="Pfam" id="PF00085">
    <property type="entry name" value="Thioredoxin"/>
    <property type="match status" value="1"/>
</dbReference>
<evidence type="ECO:0000256" key="9">
    <source>
        <dbReference type="PIRSR" id="PIRSR000077-4"/>
    </source>
</evidence>
<reference evidence="12" key="1">
    <citation type="submission" date="2016-10" db="EMBL/GenBank/DDBJ databases">
        <authorList>
            <person name="Varghese N."/>
            <person name="Submissions S."/>
        </authorList>
    </citation>
    <scope>NUCLEOTIDE SEQUENCE [LARGE SCALE GENOMIC DNA]</scope>
    <source>
        <strain evidence="12">DSM 26348</strain>
    </source>
</reference>
<accession>A0A1I3Q2I8</accession>
<feature type="domain" description="Thioredoxin" evidence="10">
    <location>
        <begin position="1"/>
        <end position="109"/>
    </location>
</feature>
<dbReference type="PANTHER" id="PTHR45663:SF11">
    <property type="entry name" value="GEO12009P1"/>
    <property type="match status" value="1"/>
</dbReference>
<organism evidence="11 12">
    <name type="scientific">Planctomicrobium piriforme</name>
    <dbReference type="NCBI Taxonomy" id="1576369"/>
    <lineage>
        <taxon>Bacteria</taxon>
        <taxon>Pseudomonadati</taxon>
        <taxon>Planctomycetota</taxon>
        <taxon>Planctomycetia</taxon>
        <taxon>Planctomycetales</taxon>
        <taxon>Planctomycetaceae</taxon>
        <taxon>Planctomicrobium</taxon>
    </lineage>
</organism>
<proteinExistence type="inferred from homology"/>
<evidence type="ECO:0000256" key="8">
    <source>
        <dbReference type="PIRSR" id="PIRSR000077-1"/>
    </source>
</evidence>
<evidence type="ECO:0000259" key="10">
    <source>
        <dbReference type="PROSITE" id="PS51352"/>
    </source>
</evidence>
<dbReference type="PANTHER" id="PTHR45663">
    <property type="entry name" value="GEO12009P1"/>
    <property type="match status" value="1"/>
</dbReference>
<dbReference type="EMBL" id="FOQD01000017">
    <property type="protein sequence ID" value="SFJ27677.1"/>
    <property type="molecule type" value="Genomic_DNA"/>
</dbReference>
<evidence type="ECO:0000256" key="7">
    <source>
        <dbReference type="PIRNR" id="PIRNR000077"/>
    </source>
</evidence>
<evidence type="ECO:0000256" key="1">
    <source>
        <dbReference type="ARBA" id="ARBA00008987"/>
    </source>
</evidence>
<dbReference type="OrthoDB" id="9790390at2"/>
<evidence type="ECO:0000313" key="12">
    <source>
        <dbReference type="Proteomes" id="UP000199518"/>
    </source>
</evidence>
<dbReference type="SUPFAM" id="SSF52833">
    <property type="entry name" value="Thioredoxin-like"/>
    <property type="match status" value="1"/>
</dbReference>
<name>A0A1I3Q2I8_9PLAN</name>
<protein>
    <recommendedName>
        <fullName evidence="6 7">Thioredoxin</fullName>
    </recommendedName>
</protein>
<dbReference type="GO" id="GO:0005829">
    <property type="term" value="C:cytosol"/>
    <property type="evidence" value="ECO:0007669"/>
    <property type="project" value="TreeGrafter"/>
</dbReference>
<feature type="site" description="Deprotonates C-terminal active site Cys" evidence="8">
    <location>
        <position position="27"/>
    </location>
</feature>
<evidence type="ECO:0000256" key="3">
    <source>
        <dbReference type="ARBA" id="ARBA00022982"/>
    </source>
</evidence>